<dbReference type="InterPro" id="IPR006016">
    <property type="entry name" value="UspA"/>
</dbReference>
<dbReference type="InterPro" id="IPR014729">
    <property type="entry name" value="Rossmann-like_a/b/a_fold"/>
</dbReference>
<feature type="domain" description="UspA" evidence="1">
    <location>
        <begin position="8"/>
        <end position="154"/>
    </location>
</feature>
<evidence type="ECO:0000259" key="1">
    <source>
        <dbReference type="Pfam" id="PF00582"/>
    </source>
</evidence>
<protein>
    <recommendedName>
        <fullName evidence="1">UspA domain-containing protein</fullName>
    </recommendedName>
</protein>
<reference evidence="2" key="1">
    <citation type="submission" date="2019-05" db="EMBL/GenBank/DDBJ databases">
        <title>The de novo reference genome and transcriptome assemblies of the wild tomato species Solanum chilense.</title>
        <authorList>
            <person name="Stam R."/>
            <person name="Nosenko T."/>
            <person name="Hoerger A.C."/>
            <person name="Stephan W."/>
            <person name="Seidel M.A."/>
            <person name="Kuhn J.M.M."/>
            <person name="Haberer G."/>
            <person name="Tellier A."/>
        </authorList>
    </citation>
    <scope>NUCLEOTIDE SEQUENCE</scope>
    <source>
        <tissue evidence="2">Mature leaves</tissue>
    </source>
</reference>
<dbReference type="InterPro" id="IPR006015">
    <property type="entry name" value="Universal_stress_UspA"/>
</dbReference>
<proteinExistence type="predicted"/>
<dbReference type="Pfam" id="PF00582">
    <property type="entry name" value="Usp"/>
    <property type="match status" value="1"/>
</dbReference>
<evidence type="ECO:0000313" key="2">
    <source>
        <dbReference type="EMBL" id="TMX02997.1"/>
    </source>
</evidence>
<dbReference type="EMBL" id="RXGB01000523">
    <property type="protein sequence ID" value="TMX02997.1"/>
    <property type="molecule type" value="Genomic_DNA"/>
</dbReference>
<dbReference type="SUPFAM" id="SSF52402">
    <property type="entry name" value="Adenine nucleotide alpha hydrolases-like"/>
    <property type="match status" value="1"/>
</dbReference>
<comment type="caution">
    <text evidence="2">The sequence shown here is derived from an EMBL/GenBank/DDBJ whole genome shotgun (WGS) entry which is preliminary data.</text>
</comment>
<dbReference type="PANTHER" id="PTHR46553:SF14">
    <property type="entry name" value="UNIVERSAL STRESS PROTEIN A-LIKE PROTEIN"/>
    <property type="match status" value="1"/>
</dbReference>
<dbReference type="Gene3D" id="3.40.50.620">
    <property type="entry name" value="HUPs"/>
    <property type="match status" value="1"/>
</dbReference>
<gene>
    <name evidence="2" type="ORF">EJD97_018814</name>
</gene>
<dbReference type="CDD" id="cd23659">
    <property type="entry name" value="USP_At3g01520-like"/>
    <property type="match status" value="1"/>
</dbReference>
<organism evidence="2">
    <name type="scientific">Solanum chilense</name>
    <name type="common">Tomato</name>
    <name type="synonym">Lycopersicon chilense</name>
    <dbReference type="NCBI Taxonomy" id="4083"/>
    <lineage>
        <taxon>Eukaryota</taxon>
        <taxon>Viridiplantae</taxon>
        <taxon>Streptophyta</taxon>
        <taxon>Embryophyta</taxon>
        <taxon>Tracheophyta</taxon>
        <taxon>Spermatophyta</taxon>
        <taxon>Magnoliopsida</taxon>
        <taxon>eudicotyledons</taxon>
        <taxon>Gunneridae</taxon>
        <taxon>Pentapetalae</taxon>
        <taxon>asterids</taxon>
        <taxon>lamiids</taxon>
        <taxon>Solanales</taxon>
        <taxon>Solanaceae</taxon>
        <taxon>Solanoideae</taxon>
        <taxon>Solaneae</taxon>
        <taxon>Solanum</taxon>
        <taxon>Solanum subgen. Lycopersicon</taxon>
    </lineage>
</organism>
<dbReference type="PANTHER" id="PTHR46553">
    <property type="entry name" value="ADENINE NUCLEOTIDE ALPHA HYDROLASES-LIKE SUPERFAMILY PROTEIN"/>
    <property type="match status" value="1"/>
</dbReference>
<name>A0A6N2C5U5_SOLCI</name>
<sequence length="160" mass="17703">MSEKSVLIFAIDDSDHSFYALEWTLDHYFSSPSTSQFKLVIIHAKSNAYATCSVGMSGPRRIDVLTLIETDIKRAVDKVIEKAKELCKSKGVSNVSYEVYEGDARNIIVDAVEKQHATLLVMGSHGYGAFKRAVLGSVSDYCSHHANCSVMIVKNNKPKK</sequence>
<dbReference type="AlphaFoldDB" id="A0A6N2C5U5"/>
<accession>A0A6N2C5U5</accession>
<dbReference type="PRINTS" id="PR01438">
    <property type="entry name" value="UNVRSLSTRESS"/>
</dbReference>